<feature type="chain" id="PRO_5045538286" evidence="1">
    <location>
        <begin position="25"/>
        <end position="340"/>
    </location>
</feature>
<feature type="signal peptide" evidence="1">
    <location>
        <begin position="1"/>
        <end position="24"/>
    </location>
</feature>
<name>A0ABW8IYP3_9GAMM</name>
<dbReference type="Proteomes" id="UP001620405">
    <property type="component" value="Unassembled WGS sequence"/>
</dbReference>
<reference evidence="2 3" key="1">
    <citation type="submission" date="2020-10" db="EMBL/GenBank/DDBJ databases">
        <title>Phylogeny of dyella-like bacteria.</title>
        <authorList>
            <person name="Fu J."/>
        </authorList>
    </citation>
    <scope>NUCLEOTIDE SEQUENCE [LARGE SCALE GENOMIC DNA]</scope>
    <source>
        <strain evidence="2 3">DHOB07</strain>
    </source>
</reference>
<dbReference type="InterPro" id="IPR011048">
    <property type="entry name" value="Haem_d1_sf"/>
</dbReference>
<dbReference type="PANTHER" id="PTHR47197:SF3">
    <property type="entry name" value="DIHYDRO-HEME D1 DEHYDROGENASE"/>
    <property type="match status" value="1"/>
</dbReference>
<organism evidence="2 3">
    <name type="scientific">Dyella lipolytica</name>
    <dbReference type="NCBI Taxonomy" id="1867835"/>
    <lineage>
        <taxon>Bacteria</taxon>
        <taxon>Pseudomonadati</taxon>
        <taxon>Pseudomonadota</taxon>
        <taxon>Gammaproteobacteria</taxon>
        <taxon>Lysobacterales</taxon>
        <taxon>Rhodanobacteraceae</taxon>
        <taxon>Dyella</taxon>
    </lineage>
</organism>
<proteinExistence type="predicted"/>
<dbReference type="Gene3D" id="2.130.10.10">
    <property type="entry name" value="YVTN repeat-like/Quinoprotein amine dehydrogenase"/>
    <property type="match status" value="1"/>
</dbReference>
<accession>A0ABW8IYP3</accession>
<keyword evidence="1" id="KW-0732">Signal</keyword>
<protein>
    <submittedName>
        <fullName evidence="2">YncE family protein</fullName>
    </submittedName>
</protein>
<evidence type="ECO:0000256" key="1">
    <source>
        <dbReference type="SAM" id="SignalP"/>
    </source>
</evidence>
<evidence type="ECO:0000313" key="2">
    <source>
        <dbReference type="EMBL" id="MFK2874638.1"/>
    </source>
</evidence>
<dbReference type="SUPFAM" id="SSF51004">
    <property type="entry name" value="C-terminal (heme d1) domain of cytochrome cd1-nitrite reductase"/>
    <property type="match status" value="1"/>
</dbReference>
<evidence type="ECO:0000313" key="3">
    <source>
        <dbReference type="Proteomes" id="UP001620405"/>
    </source>
</evidence>
<sequence>MSTLILFRRIGVWAAFLGAATACASSTTSNSLPLTKVADIPLGGETTRLDYASFDPGRHLLFIAHLGDSAVIVFDTKAQRVVTRIADISKVHGVLAIPELGRVYASATGSNEVVAIDEDSLKVVARAPGGVYPDGMAYVPDLRKLYVSDEHGATDTVIDVRTNQRVATIPLGGEVGNTQYDPVSKHVFANVQTRRQLADIDPTTDKVVDRIDLPGAEGNHGLLIDAPQRLAFIACEDNNKFLVLNLTSRRVTASFDVGGDPDVLASDPELGWIYVAGEAGIATIFQTKNGTVQKIGEGMLGPNAHVVAVDPASHWSYFPLKDLEGHTALRVMQPRPSLTK</sequence>
<comment type="caution">
    <text evidence="2">The sequence shown here is derived from an EMBL/GenBank/DDBJ whole genome shotgun (WGS) entry which is preliminary data.</text>
</comment>
<dbReference type="PANTHER" id="PTHR47197">
    <property type="entry name" value="PROTEIN NIRF"/>
    <property type="match status" value="1"/>
</dbReference>
<dbReference type="InterPro" id="IPR051200">
    <property type="entry name" value="Host-pathogen_enzymatic-act"/>
</dbReference>
<dbReference type="EMBL" id="JADIKG010000013">
    <property type="protein sequence ID" value="MFK2874638.1"/>
    <property type="molecule type" value="Genomic_DNA"/>
</dbReference>
<dbReference type="RefSeq" id="WP_284396844.1">
    <property type="nucleotide sequence ID" value="NZ_BSNQ01000003.1"/>
</dbReference>
<gene>
    <name evidence="2" type="ORF">ISP13_13930</name>
</gene>
<keyword evidence="3" id="KW-1185">Reference proteome</keyword>
<dbReference type="InterPro" id="IPR015943">
    <property type="entry name" value="WD40/YVTN_repeat-like_dom_sf"/>
</dbReference>